<keyword evidence="8" id="KW-0732">Signal</keyword>
<protein>
    <recommendedName>
        <fullName evidence="5">Adenosine deaminase</fullName>
        <ecNumber evidence="4">3.5.4.4</ecNumber>
    </recommendedName>
</protein>
<dbReference type="NCBIfam" id="TIGR01431">
    <property type="entry name" value="adm_rel"/>
    <property type="match status" value="1"/>
</dbReference>
<dbReference type="InParanoid" id="B4KZI0"/>
<comment type="cofactor">
    <cofactor evidence="1">
        <name>Zn(2+)</name>
        <dbReference type="ChEBI" id="CHEBI:29105"/>
    </cofactor>
</comment>
<dbReference type="GO" id="GO:0006154">
    <property type="term" value="P:adenosine catabolic process"/>
    <property type="evidence" value="ECO:0007669"/>
    <property type="project" value="InterPro"/>
</dbReference>
<dbReference type="HOGENOM" id="CLU_022829_3_0_1"/>
<evidence type="ECO:0000256" key="7">
    <source>
        <dbReference type="ARBA" id="ARBA00022723"/>
    </source>
</evidence>
<dbReference type="InterPro" id="IPR006331">
    <property type="entry name" value="ADGF"/>
</dbReference>
<evidence type="ECO:0000313" key="14">
    <source>
        <dbReference type="Proteomes" id="UP000009192"/>
    </source>
</evidence>
<comment type="subcellular location">
    <subcellularLocation>
        <location evidence="2">Secreted</location>
    </subcellularLocation>
</comment>
<evidence type="ECO:0000256" key="1">
    <source>
        <dbReference type="ARBA" id="ARBA00001947"/>
    </source>
</evidence>
<keyword evidence="6" id="KW-0964">Secreted</keyword>
<dbReference type="OrthoDB" id="7202371at2759"/>
<dbReference type="PANTHER" id="PTHR11409:SF39">
    <property type="entry name" value="ADENOSINE DEAMINASE 2"/>
    <property type="match status" value="1"/>
</dbReference>
<name>B4KZI0_DROMO</name>
<sequence>MNVCNVHCIRLQLSSSRNVVEFIYYFILLLDSLSENGLQNYFGKKMSGKVQVRLVRCMSGQAASKMNLPAALCRRLRDITPDAYGTLRKMMIQMERSSCLGSSLELTAQELAANRVLKRIKCKELETGFQNPSQFTPGHHIYDVLQKVKRSPLFRLLQDMPKGGLLHAHDTALCSTDFLIDLTYRENLWICTANEGCQAIAFRFSQSEPVLKAVADCRWQPMSEYRDQHGELKVRNYLRKRFTMYPFTNFVSTNEAWRKFMSIFTLLDGLLLHAPVWADYYYNALREMHADGVQYLELRSLIPNLYSLDGSKLSMENTVQIYKAETERFLKHHPDFIGAKLIYAPLRGVQSKVVEKYVEDCIALNKKFPNFLIGFDLVGQEEMGRPLVDFVNPLLKMPEHINFYFHSGETNWFGTSIDENLIDAILLGTKRIGHGYAVVKHPVAMELAKKLDIPIEVCPVSNQVLQLGHDYRNHPAAMLIANNVPIVIASDDPSFWHASPLTHDFYFAFLGIAPYTADLRLLKHLAMSSLKYSGLTAEEQTKALEKWKKKWDEWVACVIEKAEGYAD</sequence>
<feature type="domain" description="Adenosine deaminase" evidence="11">
    <location>
        <begin position="246"/>
        <end position="546"/>
    </location>
</feature>
<dbReference type="GO" id="GO:0005615">
    <property type="term" value="C:extracellular space"/>
    <property type="evidence" value="ECO:0007669"/>
    <property type="project" value="InterPro"/>
</dbReference>
<dbReference type="GO" id="GO:0046872">
    <property type="term" value="F:metal ion binding"/>
    <property type="evidence" value="ECO:0007669"/>
    <property type="project" value="UniProtKB-KW"/>
</dbReference>
<dbReference type="eggNOG" id="KOG1097">
    <property type="taxonomic scope" value="Eukaryota"/>
</dbReference>
<accession>B4KZI0</accession>
<dbReference type="Proteomes" id="UP000009192">
    <property type="component" value="Unassembled WGS sequence"/>
</dbReference>
<comment type="catalytic activity">
    <reaction evidence="10">
        <text>adenosine + H2O + H(+) = inosine + NH4(+)</text>
        <dbReference type="Rhea" id="RHEA:24408"/>
        <dbReference type="ChEBI" id="CHEBI:15377"/>
        <dbReference type="ChEBI" id="CHEBI:15378"/>
        <dbReference type="ChEBI" id="CHEBI:16335"/>
        <dbReference type="ChEBI" id="CHEBI:17596"/>
        <dbReference type="ChEBI" id="CHEBI:28938"/>
        <dbReference type="EC" id="3.5.4.4"/>
    </reaction>
</comment>
<dbReference type="FunCoup" id="B4KZI0">
    <property type="interactions" value="119"/>
</dbReference>
<evidence type="ECO:0000313" key="13">
    <source>
        <dbReference type="EMBL" id="EDW17907.2"/>
    </source>
</evidence>
<dbReference type="GO" id="GO:0004000">
    <property type="term" value="F:adenosine deaminase activity"/>
    <property type="evidence" value="ECO:0007669"/>
    <property type="project" value="InterPro"/>
</dbReference>
<dbReference type="Gene3D" id="3.20.20.140">
    <property type="entry name" value="Metal-dependent hydrolases"/>
    <property type="match status" value="1"/>
</dbReference>
<dbReference type="EMBL" id="CH933809">
    <property type="protein sequence ID" value="EDW17907.2"/>
    <property type="molecule type" value="Genomic_DNA"/>
</dbReference>
<dbReference type="Pfam" id="PF00962">
    <property type="entry name" value="A_deaminase"/>
    <property type="match status" value="1"/>
</dbReference>
<dbReference type="InterPro" id="IPR006330">
    <property type="entry name" value="Ado/ade_deaminase"/>
</dbReference>
<dbReference type="AlphaFoldDB" id="B4KZI0"/>
<feature type="domain" description="Adenosine/AMP deaminase N-terminal" evidence="12">
    <location>
        <begin position="80"/>
        <end position="157"/>
    </location>
</feature>
<evidence type="ECO:0000256" key="5">
    <source>
        <dbReference type="ARBA" id="ARBA00018099"/>
    </source>
</evidence>
<evidence type="ECO:0000256" key="9">
    <source>
        <dbReference type="ARBA" id="ARBA00022801"/>
    </source>
</evidence>
<proteinExistence type="inferred from homology"/>
<dbReference type="KEGG" id="dmo:Dmoj_GI12946"/>
<evidence type="ECO:0000256" key="8">
    <source>
        <dbReference type="ARBA" id="ARBA00022729"/>
    </source>
</evidence>
<dbReference type="Pfam" id="PF08451">
    <property type="entry name" value="A_deaminase_N"/>
    <property type="match status" value="1"/>
</dbReference>
<dbReference type="PANTHER" id="PTHR11409">
    <property type="entry name" value="ADENOSINE DEAMINASE"/>
    <property type="match status" value="1"/>
</dbReference>
<reference evidence="13 14" key="1">
    <citation type="journal article" date="2007" name="Nature">
        <title>Evolution of genes and genomes on the Drosophila phylogeny.</title>
        <authorList>
            <consortium name="Drosophila 12 Genomes Consortium"/>
            <person name="Clark A.G."/>
            <person name="Eisen M.B."/>
            <person name="Smith D.R."/>
            <person name="Bergman C.M."/>
            <person name="Oliver B."/>
            <person name="Markow T.A."/>
            <person name="Kaufman T.C."/>
            <person name="Kellis M."/>
            <person name="Gelbart W."/>
            <person name="Iyer V.N."/>
            <person name="Pollard D.A."/>
            <person name="Sackton T.B."/>
            <person name="Larracuente A.M."/>
            <person name="Singh N.D."/>
            <person name="Abad J.P."/>
            <person name="Abt D.N."/>
            <person name="Adryan B."/>
            <person name="Aguade M."/>
            <person name="Akashi H."/>
            <person name="Anderson W.W."/>
            <person name="Aquadro C.F."/>
            <person name="Ardell D.H."/>
            <person name="Arguello R."/>
            <person name="Artieri C.G."/>
            <person name="Barbash D.A."/>
            <person name="Barker D."/>
            <person name="Barsanti P."/>
            <person name="Batterham P."/>
            <person name="Batzoglou S."/>
            <person name="Begun D."/>
            <person name="Bhutkar A."/>
            <person name="Blanco E."/>
            <person name="Bosak S.A."/>
            <person name="Bradley R.K."/>
            <person name="Brand A.D."/>
            <person name="Brent M.R."/>
            <person name="Brooks A.N."/>
            <person name="Brown R.H."/>
            <person name="Butlin R.K."/>
            <person name="Caggese C."/>
            <person name="Calvi B.R."/>
            <person name="Bernardo de Carvalho A."/>
            <person name="Caspi A."/>
            <person name="Castrezana S."/>
            <person name="Celniker S.E."/>
            <person name="Chang J.L."/>
            <person name="Chapple C."/>
            <person name="Chatterji S."/>
            <person name="Chinwalla A."/>
            <person name="Civetta A."/>
            <person name="Clifton S.W."/>
            <person name="Comeron J.M."/>
            <person name="Costello J.C."/>
            <person name="Coyne J.A."/>
            <person name="Daub J."/>
            <person name="David R.G."/>
            <person name="Delcher A.L."/>
            <person name="Delehaunty K."/>
            <person name="Do C.B."/>
            <person name="Ebling H."/>
            <person name="Edwards K."/>
            <person name="Eickbush T."/>
            <person name="Evans J.D."/>
            <person name="Filipski A."/>
            <person name="Findeiss S."/>
            <person name="Freyhult E."/>
            <person name="Fulton L."/>
            <person name="Fulton R."/>
            <person name="Garcia A.C."/>
            <person name="Gardiner A."/>
            <person name="Garfield D.A."/>
            <person name="Garvin B.E."/>
            <person name="Gibson G."/>
            <person name="Gilbert D."/>
            <person name="Gnerre S."/>
            <person name="Godfrey J."/>
            <person name="Good R."/>
            <person name="Gotea V."/>
            <person name="Gravely B."/>
            <person name="Greenberg A.J."/>
            <person name="Griffiths-Jones S."/>
            <person name="Gross S."/>
            <person name="Guigo R."/>
            <person name="Gustafson E.A."/>
            <person name="Haerty W."/>
            <person name="Hahn M.W."/>
            <person name="Halligan D.L."/>
            <person name="Halpern A.L."/>
            <person name="Halter G.M."/>
            <person name="Han M.V."/>
            <person name="Heger A."/>
            <person name="Hillier L."/>
            <person name="Hinrichs A.S."/>
            <person name="Holmes I."/>
            <person name="Hoskins R.A."/>
            <person name="Hubisz M.J."/>
            <person name="Hultmark D."/>
            <person name="Huntley M.A."/>
            <person name="Jaffe D.B."/>
            <person name="Jagadeeshan S."/>
            <person name="Jeck W.R."/>
            <person name="Johnson J."/>
            <person name="Jones C.D."/>
            <person name="Jordan W.C."/>
            <person name="Karpen G.H."/>
            <person name="Kataoka E."/>
            <person name="Keightley P.D."/>
            <person name="Kheradpour P."/>
            <person name="Kirkness E.F."/>
            <person name="Koerich L.B."/>
            <person name="Kristiansen K."/>
            <person name="Kudrna D."/>
            <person name="Kulathinal R.J."/>
            <person name="Kumar S."/>
            <person name="Kwok R."/>
            <person name="Lander E."/>
            <person name="Langley C.H."/>
            <person name="Lapoint R."/>
            <person name="Lazzaro B.P."/>
            <person name="Lee S.J."/>
            <person name="Levesque L."/>
            <person name="Li R."/>
            <person name="Lin C.F."/>
            <person name="Lin M.F."/>
            <person name="Lindblad-Toh K."/>
            <person name="Llopart A."/>
            <person name="Long M."/>
            <person name="Low L."/>
            <person name="Lozovsky E."/>
            <person name="Lu J."/>
            <person name="Luo M."/>
            <person name="Machado C.A."/>
            <person name="Makalowski W."/>
            <person name="Marzo M."/>
            <person name="Matsuda M."/>
            <person name="Matzkin L."/>
            <person name="McAllister B."/>
            <person name="McBride C.S."/>
            <person name="McKernan B."/>
            <person name="McKernan K."/>
            <person name="Mendez-Lago M."/>
            <person name="Minx P."/>
            <person name="Mollenhauer M.U."/>
            <person name="Montooth K."/>
            <person name="Mount S.M."/>
            <person name="Mu X."/>
            <person name="Myers E."/>
            <person name="Negre B."/>
            <person name="Newfeld S."/>
            <person name="Nielsen R."/>
            <person name="Noor M.A."/>
            <person name="O'Grady P."/>
            <person name="Pachter L."/>
            <person name="Papaceit M."/>
            <person name="Parisi M.J."/>
            <person name="Parisi M."/>
            <person name="Parts L."/>
            <person name="Pedersen J.S."/>
            <person name="Pesole G."/>
            <person name="Phillippy A.M."/>
            <person name="Ponting C.P."/>
            <person name="Pop M."/>
            <person name="Porcelli D."/>
            <person name="Powell J.R."/>
            <person name="Prohaska S."/>
            <person name="Pruitt K."/>
            <person name="Puig M."/>
            <person name="Quesneville H."/>
            <person name="Ram K.R."/>
            <person name="Rand D."/>
            <person name="Rasmussen M.D."/>
            <person name="Reed L.K."/>
            <person name="Reenan R."/>
            <person name="Reily A."/>
            <person name="Remington K.A."/>
            <person name="Rieger T.T."/>
            <person name="Ritchie M.G."/>
            <person name="Robin C."/>
            <person name="Rogers Y.H."/>
            <person name="Rohde C."/>
            <person name="Rozas J."/>
            <person name="Rubenfield M.J."/>
            <person name="Ruiz A."/>
            <person name="Russo S."/>
            <person name="Salzberg S.L."/>
            <person name="Sanchez-Gracia A."/>
            <person name="Saranga D.J."/>
            <person name="Sato H."/>
            <person name="Schaeffer S.W."/>
            <person name="Schatz M.C."/>
            <person name="Schlenke T."/>
            <person name="Schwartz R."/>
            <person name="Segarra C."/>
            <person name="Singh R.S."/>
            <person name="Sirot L."/>
            <person name="Sirota M."/>
            <person name="Sisneros N.B."/>
            <person name="Smith C.D."/>
            <person name="Smith T.F."/>
            <person name="Spieth J."/>
            <person name="Stage D.E."/>
            <person name="Stark A."/>
            <person name="Stephan W."/>
            <person name="Strausberg R.L."/>
            <person name="Strempel S."/>
            <person name="Sturgill D."/>
            <person name="Sutton G."/>
            <person name="Sutton G.G."/>
            <person name="Tao W."/>
            <person name="Teichmann S."/>
            <person name="Tobari Y.N."/>
            <person name="Tomimura Y."/>
            <person name="Tsolas J.M."/>
            <person name="Valente V.L."/>
            <person name="Venter E."/>
            <person name="Venter J.C."/>
            <person name="Vicario S."/>
            <person name="Vieira F.G."/>
            <person name="Vilella A.J."/>
            <person name="Villasante A."/>
            <person name="Walenz B."/>
            <person name="Wang J."/>
            <person name="Wasserman M."/>
            <person name="Watts T."/>
            <person name="Wilson D."/>
            <person name="Wilson R.K."/>
            <person name="Wing R.A."/>
            <person name="Wolfner M.F."/>
            <person name="Wong A."/>
            <person name="Wong G.K."/>
            <person name="Wu C.I."/>
            <person name="Wu G."/>
            <person name="Yamamoto D."/>
            <person name="Yang H.P."/>
            <person name="Yang S.P."/>
            <person name="Yorke J.A."/>
            <person name="Yoshida K."/>
            <person name="Zdobnov E."/>
            <person name="Zhang P."/>
            <person name="Zhang Y."/>
            <person name="Zimin A.V."/>
            <person name="Baldwin J."/>
            <person name="Abdouelleil A."/>
            <person name="Abdulkadir J."/>
            <person name="Abebe A."/>
            <person name="Abera B."/>
            <person name="Abreu J."/>
            <person name="Acer S.C."/>
            <person name="Aftuck L."/>
            <person name="Alexander A."/>
            <person name="An P."/>
            <person name="Anderson E."/>
            <person name="Anderson S."/>
            <person name="Arachi H."/>
            <person name="Azer M."/>
            <person name="Bachantsang P."/>
            <person name="Barry A."/>
            <person name="Bayul T."/>
            <person name="Berlin A."/>
            <person name="Bessette D."/>
            <person name="Bloom T."/>
            <person name="Blye J."/>
            <person name="Boguslavskiy L."/>
            <person name="Bonnet C."/>
            <person name="Boukhgalter B."/>
            <person name="Bourzgui I."/>
            <person name="Brown A."/>
            <person name="Cahill P."/>
            <person name="Channer S."/>
            <person name="Cheshatsang Y."/>
            <person name="Chuda L."/>
            <person name="Citroen M."/>
            <person name="Collymore A."/>
            <person name="Cooke P."/>
            <person name="Costello M."/>
            <person name="D'Aco K."/>
            <person name="Daza R."/>
            <person name="De Haan G."/>
            <person name="DeGray S."/>
            <person name="DeMaso C."/>
            <person name="Dhargay N."/>
            <person name="Dooley K."/>
            <person name="Dooley E."/>
            <person name="Doricent M."/>
            <person name="Dorje P."/>
            <person name="Dorjee K."/>
            <person name="Dupes A."/>
            <person name="Elong R."/>
            <person name="Falk J."/>
            <person name="Farina A."/>
            <person name="Faro S."/>
            <person name="Ferguson D."/>
            <person name="Fisher S."/>
            <person name="Foley C.D."/>
            <person name="Franke A."/>
            <person name="Friedrich D."/>
            <person name="Gadbois L."/>
            <person name="Gearin G."/>
            <person name="Gearin C.R."/>
            <person name="Giannoukos G."/>
            <person name="Goode T."/>
            <person name="Graham J."/>
            <person name="Grandbois E."/>
            <person name="Grewal S."/>
            <person name="Gyaltsen K."/>
            <person name="Hafez N."/>
            <person name="Hagos B."/>
            <person name="Hall J."/>
            <person name="Henson C."/>
            <person name="Hollinger A."/>
            <person name="Honan T."/>
            <person name="Huard M.D."/>
            <person name="Hughes L."/>
            <person name="Hurhula B."/>
            <person name="Husby M.E."/>
            <person name="Kamat A."/>
            <person name="Kanga B."/>
            <person name="Kashin S."/>
            <person name="Khazanovich D."/>
            <person name="Kisner P."/>
            <person name="Lance K."/>
            <person name="Lara M."/>
            <person name="Lee W."/>
            <person name="Lennon N."/>
            <person name="Letendre F."/>
            <person name="LeVine R."/>
            <person name="Lipovsky A."/>
            <person name="Liu X."/>
            <person name="Liu J."/>
            <person name="Liu S."/>
            <person name="Lokyitsang T."/>
            <person name="Lokyitsang Y."/>
            <person name="Lubonja R."/>
            <person name="Lui A."/>
            <person name="MacDonald P."/>
            <person name="Magnisalis V."/>
            <person name="Maru K."/>
            <person name="Matthews C."/>
            <person name="McCusker W."/>
            <person name="McDonough S."/>
            <person name="Mehta T."/>
            <person name="Meldrim J."/>
            <person name="Meneus L."/>
            <person name="Mihai O."/>
            <person name="Mihalev A."/>
            <person name="Mihova T."/>
            <person name="Mittelman R."/>
            <person name="Mlenga V."/>
            <person name="Montmayeur A."/>
            <person name="Mulrain L."/>
            <person name="Navidi A."/>
            <person name="Naylor J."/>
            <person name="Negash T."/>
            <person name="Nguyen T."/>
            <person name="Nguyen N."/>
            <person name="Nicol R."/>
            <person name="Norbu C."/>
            <person name="Norbu N."/>
            <person name="Novod N."/>
            <person name="O'Neill B."/>
            <person name="Osman S."/>
            <person name="Markiewicz E."/>
            <person name="Oyono O.L."/>
            <person name="Patti C."/>
            <person name="Phunkhang P."/>
            <person name="Pierre F."/>
            <person name="Priest M."/>
            <person name="Raghuraman S."/>
            <person name="Rege F."/>
            <person name="Reyes R."/>
            <person name="Rise C."/>
            <person name="Rogov P."/>
            <person name="Ross K."/>
            <person name="Ryan E."/>
            <person name="Settipalli S."/>
            <person name="Shea T."/>
            <person name="Sherpa N."/>
            <person name="Shi L."/>
            <person name="Shih D."/>
            <person name="Sparrow T."/>
            <person name="Spaulding J."/>
            <person name="Stalker J."/>
            <person name="Stange-Thomann N."/>
            <person name="Stavropoulos S."/>
            <person name="Stone C."/>
            <person name="Strader C."/>
            <person name="Tesfaye S."/>
            <person name="Thomson T."/>
            <person name="Thoulutsang Y."/>
            <person name="Thoulutsang D."/>
            <person name="Topham K."/>
            <person name="Topping I."/>
            <person name="Tsamla T."/>
            <person name="Vassiliev H."/>
            <person name="Vo A."/>
            <person name="Wangchuk T."/>
            <person name="Wangdi T."/>
            <person name="Weiand M."/>
            <person name="Wilkinson J."/>
            <person name="Wilson A."/>
            <person name="Yadav S."/>
            <person name="Young G."/>
            <person name="Yu Q."/>
            <person name="Zembek L."/>
            <person name="Zhong D."/>
            <person name="Zimmer A."/>
            <person name="Zwirko Z."/>
            <person name="Jaffe D.B."/>
            <person name="Alvarez P."/>
            <person name="Brockman W."/>
            <person name="Butler J."/>
            <person name="Chin C."/>
            <person name="Gnerre S."/>
            <person name="Grabherr M."/>
            <person name="Kleber M."/>
            <person name="Mauceli E."/>
            <person name="MacCallum I."/>
        </authorList>
    </citation>
    <scope>NUCLEOTIDE SEQUENCE [LARGE SCALE GENOMIC DNA]</scope>
    <source>
        <strain evidence="14">Tucson 15081-1352.22</strain>
    </source>
</reference>
<keyword evidence="9" id="KW-0378">Hydrolase</keyword>
<dbReference type="CDD" id="cd01321">
    <property type="entry name" value="ADGF"/>
    <property type="match status" value="1"/>
</dbReference>
<dbReference type="EC" id="3.5.4.4" evidence="4"/>
<keyword evidence="7" id="KW-0479">Metal-binding</keyword>
<evidence type="ECO:0000256" key="10">
    <source>
        <dbReference type="ARBA" id="ARBA00047764"/>
    </source>
</evidence>
<evidence type="ECO:0000256" key="3">
    <source>
        <dbReference type="ARBA" id="ARBA00006083"/>
    </source>
</evidence>
<dbReference type="InterPro" id="IPR032466">
    <property type="entry name" value="Metal_Hydrolase"/>
</dbReference>
<evidence type="ECO:0000256" key="4">
    <source>
        <dbReference type="ARBA" id="ARBA00012784"/>
    </source>
</evidence>
<organism evidence="13 14">
    <name type="scientific">Drosophila mojavensis</name>
    <name type="common">Fruit fly</name>
    <dbReference type="NCBI Taxonomy" id="7230"/>
    <lineage>
        <taxon>Eukaryota</taxon>
        <taxon>Metazoa</taxon>
        <taxon>Ecdysozoa</taxon>
        <taxon>Arthropoda</taxon>
        <taxon>Hexapoda</taxon>
        <taxon>Insecta</taxon>
        <taxon>Pterygota</taxon>
        <taxon>Neoptera</taxon>
        <taxon>Endopterygota</taxon>
        <taxon>Diptera</taxon>
        <taxon>Brachycera</taxon>
        <taxon>Muscomorpha</taxon>
        <taxon>Ephydroidea</taxon>
        <taxon>Drosophilidae</taxon>
        <taxon>Drosophila</taxon>
    </lineage>
</organism>
<dbReference type="FunFam" id="3.20.20.140:FF:000017">
    <property type="entry name" value="Adenosine deaminase 2"/>
    <property type="match status" value="1"/>
</dbReference>
<dbReference type="SUPFAM" id="SSF51556">
    <property type="entry name" value="Metallo-dependent hydrolases"/>
    <property type="match status" value="1"/>
</dbReference>
<evidence type="ECO:0000259" key="11">
    <source>
        <dbReference type="Pfam" id="PF00962"/>
    </source>
</evidence>
<dbReference type="InterPro" id="IPR001365">
    <property type="entry name" value="A_deaminase_dom"/>
</dbReference>
<dbReference type="GO" id="GO:0046103">
    <property type="term" value="P:inosine biosynthetic process"/>
    <property type="evidence" value="ECO:0007669"/>
    <property type="project" value="TreeGrafter"/>
</dbReference>
<keyword evidence="14" id="KW-1185">Reference proteome</keyword>
<comment type="similarity">
    <text evidence="3">Belongs to the metallo-dependent hydrolases superfamily. Adenosine and AMP deaminases family. ADGF subfamily.</text>
</comment>
<gene>
    <name evidence="13" type="primary">Dmoj\GI12946</name>
    <name evidence="13" type="ORF">Dmoj_GI12946</name>
</gene>
<evidence type="ECO:0000259" key="12">
    <source>
        <dbReference type="Pfam" id="PF08451"/>
    </source>
</evidence>
<evidence type="ECO:0000256" key="2">
    <source>
        <dbReference type="ARBA" id="ARBA00004613"/>
    </source>
</evidence>
<evidence type="ECO:0000256" key="6">
    <source>
        <dbReference type="ARBA" id="ARBA00022525"/>
    </source>
</evidence>
<dbReference type="InterPro" id="IPR013659">
    <property type="entry name" value="A_deaminase_N"/>
</dbReference>